<dbReference type="InterPro" id="IPR001810">
    <property type="entry name" value="F-box_dom"/>
</dbReference>
<evidence type="ECO:0000313" key="4">
    <source>
        <dbReference type="Proteomes" id="UP000866496"/>
    </source>
</evidence>
<dbReference type="AlphaFoldDB" id="A0AAN5PIW2"/>
<dbReference type="CDD" id="cd09917">
    <property type="entry name" value="F-box_SF"/>
    <property type="match status" value="1"/>
</dbReference>
<feature type="compositionally biased region" description="Basic and acidic residues" evidence="1">
    <location>
        <begin position="578"/>
        <end position="593"/>
    </location>
</feature>
<name>A0AAN5PIW2_LEGPN</name>
<dbReference type="InterPro" id="IPR000408">
    <property type="entry name" value="Reg_chr_condens"/>
</dbReference>
<reference evidence="3" key="2">
    <citation type="submission" date="2019-10" db="EMBL/GenBank/DDBJ databases">
        <authorList>
            <consortium name="NCBI Pathogen Detection Project"/>
        </authorList>
    </citation>
    <scope>NUCLEOTIDE SEQUENCE</scope>
    <source>
        <strain evidence="3">AZ00058701</strain>
    </source>
</reference>
<dbReference type="GeneID" id="57036216"/>
<evidence type="ECO:0000259" key="2">
    <source>
        <dbReference type="PROSITE" id="PS50181"/>
    </source>
</evidence>
<dbReference type="EMBL" id="DACWHX010000012">
    <property type="protein sequence ID" value="HAU1880694.1"/>
    <property type="molecule type" value="Genomic_DNA"/>
</dbReference>
<proteinExistence type="predicted"/>
<feature type="domain" description="F-box" evidence="2">
    <location>
        <begin position="17"/>
        <end position="67"/>
    </location>
</feature>
<dbReference type="InterPro" id="IPR009091">
    <property type="entry name" value="RCC1/BLIP-II"/>
</dbReference>
<dbReference type="Proteomes" id="UP000866496">
    <property type="component" value="Unassembled WGS sequence"/>
</dbReference>
<protein>
    <submittedName>
        <fullName evidence="3">Dot/Icm T4SS effector PpgA</fullName>
    </submittedName>
</protein>
<sequence>MKEPRELNRQPNPEHMAQLIKDTPKDVWFHLAKYLPDHELLNLMQVDKRLNRFFKEGTPPKEIIKKIEHAPLKVVSSGVNTFILTQYHGKPLLLACGQNKDGQLGCGDTKIRTALTPVNIPESFASIESVQISLFHAVLWGRDKDNKPILATCGLNDKGQLGCGDYKSRALFTQVKLAEDITSIESVEINIFHSVILGHDKHNRPVLASCGSNHLGKLGCGDIKDKTTFTRMKLPTEIVSIDTLQMNWHTIVSGRDKNNKPVLAACGWNDRGQLGCGDKKERALLTPVKLPENIVSIQSAQIGTSRTTVLGRDKDNKPILTYCGWNERNQMGWSNTEDKTALTPAKLPENIVSIELMQISTSRTVILGRDKNNKPILAACGLNNHGQLGCGDIKTRTTLYPIKFPKDIVSIESVQISDNHTVILGRDKHKNPIIAACGLNNYGQLGCGDTKNRMLLTPIKLPKEIVCIDSVTVKYSSLFVSGRDKNHRPILAACGDNRYGQLGVPSKKLLTELTIVPTPILTLPATPKREASSRKEATEKALVFATHGSREQKPRKSNRILTAIIASFGRFFTGAHPHTPDSDKESPSPKRSA</sequence>
<dbReference type="PANTHER" id="PTHR45982">
    <property type="entry name" value="REGULATOR OF CHROMOSOME CONDENSATION"/>
    <property type="match status" value="1"/>
</dbReference>
<dbReference type="SMR" id="A0AAN5PIW2"/>
<dbReference type="PROSITE" id="PS50181">
    <property type="entry name" value="FBOX"/>
    <property type="match status" value="1"/>
</dbReference>
<evidence type="ECO:0000313" key="3">
    <source>
        <dbReference type="EMBL" id="HAU1880694.1"/>
    </source>
</evidence>
<dbReference type="SUPFAM" id="SSF50985">
    <property type="entry name" value="RCC1/BLIP-II"/>
    <property type="match status" value="2"/>
</dbReference>
<feature type="region of interest" description="Disordered" evidence="1">
    <location>
        <begin position="572"/>
        <end position="593"/>
    </location>
</feature>
<dbReference type="GO" id="GO:0005085">
    <property type="term" value="F:guanyl-nucleotide exchange factor activity"/>
    <property type="evidence" value="ECO:0007669"/>
    <property type="project" value="TreeGrafter"/>
</dbReference>
<evidence type="ECO:0000256" key="1">
    <source>
        <dbReference type="SAM" id="MobiDB-lite"/>
    </source>
</evidence>
<comment type="caution">
    <text evidence="3">The sequence shown here is derived from an EMBL/GenBank/DDBJ whole genome shotgun (WGS) entry which is preliminary data.</text>
</comment>
<dbReference type="InterPro" id="IPR051553">
    <property type="entry name" value="Ran_GTPase-activating"/>
</dbReference>
<dbReference type="Gene3D" id="2.130.10.30">
    <property type="entry name" value="Regulator of chromosome condensation 1/beta-lactamase-inhibitor protein II"/>
    <property type="match status" value="2"/>
</dbReference>
<reference evidence="3" key="1">
    <citation type="journal article" date="2018" name="Genome Biol.">
        <title>SKESA: strategic k-mer extension for scrupulous assemblies.</title>
        <authorList>
            <person name="Souvorov A."/>
            <person name="Agarwala R."/>
            <person name="Lipman D.J."/>
        </authorList>
    </citation>
    <scope>NUCLEOTIDE SEQUENCE</scope>
    <source>
        <strain evidence="3">AZ00058701</strain>
    </source>
</reference>
<dbReference type="PANTHER" id="PTHR45982:SF1">
    <property type="entry name" value="REGULATOR OF CHROMOSOME CONDENSATION"/>
    <property type="match status" value="1"/>
</dbReference>
<organism evidence="3 4">
    <name type="scientific">Legionella pneumophila</name>
    <dbReference type="NCBI Taxonomy" id="446"/>
    <lineage>
        <taxon>Bacteria</taxon>
        <taxon>Pseudomonadati</taxon>
        <taxon>Pseudomonadota</taxon>
        <taxon>Gammaproteobacteria</taxon>
        <taxon>Legionellales</taxon>
        <taxon>Legionellaceae</taxon>
        <taxon>Legionella</taxon>
    </lineage>
</organism>
<accession>A0AAN5PIW2</accession>
<dbReference type="PROSITE" id="PS50012">
    <property type="entry name" value="RCC1_3"/>
    <property type="match status" value="1"/>
</dbReference>
<dbReference type="RefSeq" id="WP_010947933.1">
    <property type="nucleotide sequence ID" value="NZ_CCZO01000015.1"/>
</dbReference>
<dbReference type="GO" id="GO:0005737">
    <property type="term" value="C:cytoplasm"/>
    <property type="evidence" value="ECO:0007669"/>
    <property type="project" value="TreeGrafter"/>
</dbReference>
<gene>
    <name evidence="3" type="primary">ppgA</name>
    <name evidence="3" type="ORF">JBJ86_10640</name>
</gene>